<dbReference type="PANTHER" id="PTHR46246">
    <property type="entry name" value="GUANOSINE-3',5'-BIS(DIPHOSPHATE) 3'-PYROPHOSPHOHYDROLASE MESH1"/>
    <property type="match status" value="1"/>
</dbReference>
<dbReference type="Gene3D" id="1.10.3210.10">
    <property type="entry name" value="Hypothetical protein af1432"/>
    <property type="match status" value="1"/>
</dbReference>
<protein>
    <submittedName>
        <fullName evidence="2">Metal-dependent phosphohydrolase</fullName>
    </submittedName>
</protein>
<evidence type="ECO:0000259" key="1">
    <source>
        <dbReference type="SMART" id="SM00471"/>
    </source>
</evidence>
<dbReference type="InterPro" id="IPR003607">
    <property type="entry name" value="HD/PDEase_dom"/>
</dbReference>
<proteinExistence type="predicted"/>
<organism evidence="2">
    <name type="scientific">Paraconexibacter sp. AEG42_29</name>
    <dbReference type="NCBI Taxonomy" id="2997339"/>
    <lineage>
        <taxon>Bacteria</taxon>
        <taxon>Bacillati</taxon>
        <taxon>Actinomycetota</taxon>
        <taxon>Thermoleophilia</taxon>
        <taxon>Solirubrobacterales</taxon>
        <taxon>Paraconexibacteraceae</taxon>
        <taxon>Paraconexibacter</taxon>
    </lineage>
</organism>
<dbReference type="EMBL" id="CP114014">
    <property type="protein sequence ID" value="XAY07802.1"/>
    <property type="molecule type" value="Genomic_DNA"/>
</dbReference>
<dbReference type="InterPro" id="IPR052194">
    <property type="entry name" value="MESH1"/>
</dbReference>
<dbReference type="SUPFAM" id="SSF109604">
    <property type="entry name" value="HD-domain/PDEase-like"/>
    <property type="match status" value="1"/>
</dbReference>
<feature type="domain" description="HD/PDEase" evidence="1">
    <location>
        <begin position="34"/>
        <end position="145"/>
    </location>
</feature>
<reference evidence="2" key="1">
    <citation type="submission" date="2022-12" db="EMBL/GenBank/DDBJ databases">
        <title>Paraconexibacter alkalitolerans sp. nov. and Baekduia alba sp. nov., isolated from soil and emended description of the genera Paraconexibacter (Chun et al., 2020) and Baekduia (An et al., 2020).</title>
        <authorList>
            <person name="Vieira S."/>
            <person name="Huber K.J."/>
            <person name="Geppert A."/>
            <person name="Wolf J."/>
            <person name="Neumann-Schaal M."/>
            <person name="Muesken M."/>
            <person name="Overmann J."/>
        </authorList>
    </citation>
    <scope>NUCLEOTIDE SEQUENCE</scope>
    <source>
        <strain evidence="2">AEG42_29</strain>
    </source>
</reference>
<dbReference type="AlphaFoldDB" id="A0AAU7B297"/>
<dbReference type="KEGG" id="parq:DSM112329_04693"/>
<dbReference type="PANTHER" id="PTHR46246:SF1">
    <property type="entry name" value="GUANOSINE-3',5'-BIS(DIPHOSPHATE) 3'-PYROPHOSPHOHYDROLASE MESH1"/>
    <property type="match status" value="1"/>
</dbReference>
<sequence>MPETYTDTPLLTDRYTDAVTYAATHHARQLRKGTEVPYLSHLLSVSSLVLEMGGSEDEAIGGLLHDVVEDGGGAAAEAEIRRRFGDDVARIVVANSDTDEIPKPPWRARKEAYVAAIAHKQPDELRVSLADKLHNARAILLDLRTAGTDLWGRFNPTADVPWYYRALADAFAARADVLGTGGVAALGELTRTVDAIDRLVAEAPD</sequence>
<accession>A0AAU7B297</accession>
<dbReference type="SMART" id="SM00471">
    <property type="entry name" value="HDc"/>
    <property type="match status" value="1"/>
</dbReference>
<gene>
    <name evidence="2" type="ORF">DSM112329_04693</name>
</gene>
<dbReference type="GO" id="GO:0008893">
    <property type="term" value="F:guanosine-3',5'-bis(diphosphate) 3'-diphosphatase activity"/>
    <property type="evidence" value="ECO:0007669"/>
    <property type="project" value="TreeGrafter"/>
</dbReference>
<dbReference type="Pfam" id="PF13328">
    <property type="entry name" value="HD_4"/>
    <property type="match status" value="1"/>
</dbReference>
<name>A0AAU7B297_9ACTN</name>
<dbReference type="RefSeq" id="WP_354698993.1">
    <property type="nucleotide sequence ID" value="NZ_CP114014.1"/>
</dbReference>
<evidence type="ECO:0000313" key="2">
    <source>
        <dbReference type="EMBL" id="XAY07802.1"/>
    </source>
</evidence>